<dbReference type="Proteomes" id="UP000009319">
    <property type="component" value="Unassembled WGS sequence"/>
</dbReference>
<evidence type="ECO:0000256" key="1">
    <source>
        <dbReference type="SAM" id="MobiDB-lite"/>
    </source>
</evidence>
<comment type="caution">
    <text evidence="2">The sequence shown here is derived from an EMBL/GenBank/DDBJ whole genome shotgun (WGS) entry which is preliminary data.</text>
</comment>
<keyword evidence="3" id="KW-1185">Reference proteome</keyword>
<evidence type="ECO:0000313" key="3">
    <source>
        <dbReference type="Proteomes" id="UP000009319"/>
    </source>
</evidence>
<dbReference type="HOGENOM" id="CLU_1804651_0_0_5"/>
<sequence>MHAAHLFQPMIPPRRLFGQVCHYNLQCSQYVFGNSILELWIGIEVSRDWEELQRRGPLGPGFRFYVKRPHGLARRIATPVHDLPGCEGRLMRSFIFVHKDAFARSLADLQGLRTAVNNHETNSGSNSGVRLPRLPKVGTSSLR</sequence>
<accession>K0Q626</accession>
<name>K0Q626_9HYPH</name>
<evidence type="ECO:0000313" key="2">
    <source>
        <dbReference type="EMBL" id="CCM79124.1"/>
    </source>
</evidence>
<proteinExistence type="predicted"/>
<reference evidence="2 3" key="1">
    <citation type="journal article" date="2013" name="Genome Announc.">
        <title>Draft Genome Sequence of Rhizobium mesoamericanum STM3625, a Nitrogen-Fixing Symbiont of Mimosa pudica Isolated in French Guiana (South America).</title>
        <authorList>
            <person name="Moulin L."/>
            <person name="Mornico D."/>
            <person name="Melkonian R."/>
            <person name="Klonowska A."/>
        </authorList>
    </citation>
    <scope>NUCLEOTIDE SEQUENCE [LARGE SCALE GENOMIC DNA]</scope>
    <source>
        <strain evidence="2 3">STM3625</strain>
    </source>
</reference>
<protein>
    <submittedName>
        <fullName evidence="2">Uncharacterized protein</fullName>
    </submittedName>
</protein>
<gene>
    <name evidence="2" type="ORF">BN77_p10369</name>
</gene>
<dbReference type="EMBL" id="CANI01000043">
    <property type="protein sequence ID" value="CCM79124.1"/>
    <property type="molecule type" value="Genomic_DNA"/>
</dbReference>
<feature type="compositionally biased region" description="Polar residues" evidence="1">
    <location>
        <begin position="117"/>
        <end position="128"/>
    </location>
</feature>
<feature type="region of interest" description="Disordered" evidence="1">
    <location>
        <begin position="117"/>
        <end position="143"/>
    </location>
</feature>
<organism evidence="2 3">
    <name type="scientific">Rhizobium mesoamericanum STM3625</name>
    <dbReference type="NCBI Taxonomy" id="1211777"/>
    <lineage>
        <taxon>Bacteria</taxon>
        <taxon>Pseudomonadati</taxon>
        <taxon>Pseudomonadota</taxon>
        <taxon>Alphaproteobacteria</taxon>
        <taxon>Hyphomicrobiales</taxon>
        <taxon>Rhizobiaceae</taxon>
        <taxon>Rhizobium/Agrobacterium group</taxon>
        <taxon>Rhizobium</taxon>
    </lineage>
</organism>
<dbReference type="AlphaFoldDB" id="K0Q626"/>